<dbReference type="Gene3D" id="2.60.120.330">
    <property type="entry name" value="B-lactam Antibiotic, Isopenicillin N Synthase, Chain"/>
    <property type="match status" value="1"/>
</dbReference>
<keyword evidence="3" id="KW-1185">Reference proteome</keyword>
<feature type="binding site" evidence="4">
    <location>
        <position position="355"/>
    </location>
    <ligand>
        <name>Fe(3+)</name>
        <dbReference type="ChEBI" id="CHEBI:29034"/>
    </ligand>
</feature>
<dbReference type="PDB" id="6AKZ">
    <property type="method" value="X-ray"/>
    <property type="resolution" value="1.69 A"/>
    <property type="chains" value="A=1-474"/>
</dbReference>
<reference evidence="2 3" key="2">
    <citation type="journal article" date="2007" name="Genome Biol.">
        <title>Assembly of the Candida albicans genome into sixteen supercontigs aligned on the eight chromosomes.</title>
        <authorList>
            <person name="van het Hoog M."/>
            <person name="Rast T.J."/>
            <person name="Martchenko M."/>
            <person name="Grindle S."/>
            <person name="Dignard D."/>
            <person name="Hogues H."/>
            <person name="Cuomo C."/>
            <person name="Berriman M."/>
            <person name="Scherer S."/>
            <person name="Magee B.B."/>
            <person name="Whiteway M."/>
            <person name="Chibana H."/>
            <person name="Nantel A."/>
            <person name="Magee P.T."/>
        </authorList>
    </citation>
    <scope>GENOME REANNOTATION</scope>
    <source>
        <strain evidence="3">SC5314 / ATCC MYA-2876</strain>
    </source>
</reference>
<dbReference type="eggNOG" id="ENOG502QRVA">
    <property type="taxonomic scope" value="Eukaryota"/>
</dbReference>
<dbReference type="PANTHER" id="PTHR30613">
    <property type="entry name" value="UNCHARACTERIZED PROTEIN YBIU-RELATED"/>
    <property type="match status" value="1"/>
</dbReference>
<evidence type="ECO:0007829" key="4">
    <source>
        <dbReference type="PDB" id="6AKZ"/>
    </source>
</evidence>
<dbReference type="PANTHER" id="PTHR30613:SF1">
    <property type="entry name" value="DUF1479 DOMAIN PROTEIN (AFU_ORTHOLOGUE AFUA_5G09280)"/>
    <property type="match status" value="1"/>
</dbReference>
<keyword evidence="4" id="KW-0002">3D-structure</keyword>
<dbReference type="PDBsum" id="6AKZ"/>
<dbReference type="InParanoid" id="A0A1D8PEJ2"/>
<gene>
    <name evidence="2" type="ordered locus">CAALFM_C109240CA</name>
    <name evidence="1" type="ordered locus">orf19.12247</name>
</gene>
<dbReference type="InterPro" id="IPR010856">
    <property type="entry name" value="Gig2-like"/>
</dbReference>
<proteinExistence type="evidence at protein level"/>
<dbReference type="SMR" id="A0A1D8PEJ2"/>
<dbReference type="EMBL" id="CP017623">
    <property type="protein sequence ID" value="AOW26558.1"/>
    <property type="molecule type" value="Genomic_DNA"/>
</dbReference>
<organism evidence="2 3">
    <name type="scientific">Candida albicans (strain SC5314 / ATCC MYA-2876)</name>
    <name type="common">Yeast</name>
    <dbReference type="NCBI Taxonomy" id="237561"/>
    <lineage>
        <taxon>Eukaryota</taxon>
        <taxon>Fungi</taxon>
        <taxon>Dikarya</taxon>
        <taxon>Ascomycota</taxon>
        <taxon>Saccharomycotina</taxon>
        <taxon>Pichiomycetes</taxon>
        <taxon>Debaryomycetaceae</taxon>
        <taxon>Candida/Lodderomyces clade</taxon>
        <taxon>Candida</taxon>
    </lineage>
</organism>
<name>A0A1D8PEJ2_CANAL</name>
<dbReference type="STRING" id="237561.A0A1D8PEJ2"/>
<reference evidence="2 3" key="1">
    <citation type="journal article" date="2004" name="Proc. Natl. Acad. Sci. U.S.A.">
        <title>The diploid genome sequence of Candida albicans.</title>
        <authorList>
            <person name="Jones T."/>
            <person name="Federspiel N.A."/>
            <person name="Chibana H."/>
            <person name="Dungan J."/>
            <person name="Kalman S."/>
            <person name="Magee B.B."/>
            <person name="Newport G."/>
            <person name="Thorstenson Y.R."/>
            <person name="Agabian N."/>
            <person name="Magee P.T."/>
            <person name="Davis R.W."/>
            <person name="Scherer S."/>
        </authorList>
    </citation>
    <scope>NUCLEOTIDE SEQUENCE [LARGE SCALE GENOMIC DNA]</scope>
    <source>
        <strain evidence="3">SC5314 / ATCC MYA-2876</strain>
    </source>
</reference>
<feature type="binding site" evidence="4">
    <location>
        <position position="194"/>
    </location>
    <ligand>
        <name>Fe(3+)</name>
        <dbReference type="ChEBI" id="CHEBI:29034"/>
    </ligand>
</feature>
<dbReference type="KEGG" id="cal:CAALFM_C109240CA"/>
<feature type="binding site" evidence="4">
    <location>
        <position position="192"/>
    </location>
    <ligand>
        <name>Fe(3+)</name>
        <dbReference type="ChEBI" id="CHEBI:29034"/>
    </ligand>
</feature>
<dbReference type="SUPFAM" id="SSF51197">
    <property type="entry name" value="Clavaminate synthase-like"/>
    <property type="match status" value="1"/>
</dbReference>
<dbReference type="CGD" id="CAL0000201655">
    <property type="gene designation" value="orf19.12247"/>
</dbReference>
<sequence length="474" mass="54581">MSPSKLSNDETPPDLDFRFTGIKQRLIKSENVKQVTASWKRLLVEINKEFTEIAKIGPSYVPKCDFIDIKDNKLPQQVSELFKQRGCLMIENVIDVDRIDIWFNELVEFCKTHPETAGYTFPNPTSWYNVFWSKPQTEARFHPNMKAIFKAMSKEFYVEDKENCLIDLDTQLVYGDRIRIREPGKAAALPLHLDSSSIERWEDIMYSEVYKSIFEGDWENWDAFKLDERTYSKENLYKDEDDTGGKSTICSSFRTLQGWLALSNNKSGEGTLRVLPSLKLSMAYIMLRPFFWKDPESGNIDDYEIDLITPKFPGTVPGTGQLFLDKFYPHLHQGIISIPDVKKGSFVFWHCDLPHEVDREHNGNGHSSVLYYGQTPLSITNIQTLLDTRDAFLKNISPADYRSQLNEEEKQKEFQGANIDDLKNDIDSKRSMGLEEFEKPENMSGGQAKIRSIANQALKSSGFNVDKYIHHAAK</sequence>
<protein>
    <recommendedName>
        <fullName evidence="5">DUF1479 domain protein</fullName>
    </recommendedName>
</protein>
<reference evidence="2 3" key="3">
    <citation type="journal article" date="2013" name="Genome Biol.">
        <title>Assembly of a phased diploid Candida albicans genome facilitates allele-specific measurements and provides a simple model for repeat and indel structure.</title>
        <authorList>
            <person name="Muzzey D."/>
            <person name="Schwartz K."/>
            <person name="Weissman J.S."/>
            <person name="Sherlock G."/>
        </authorList>
    </citation>
    <scope>NUCLEOTIDE SEQUENCE [LARGE SCALE GENOMIC DNA]</scope>
    <source>
        <strain evidence="3">SC5314 / ATCC MYA-2876</strain>
    </source>
</reference>
<reference evidence="4" key="4">
    <citation type="journal article" date="2020" name="Int. J. Biol. Macromol.">
        <title>Crystal structure of Gig2 protein from Candida albicans provides a structural insight into DUF1479 family oxygenases.</title>
        <authorList>
            <person name="Rani P."/>
            <person name="Gautam G."/>
            <person name="Anwar T."/>
            <person name="Gourinath S."/>
            <person name="Datta A."/>
        </authorList>
    </citation>
    <scope>X-RAY CRYSTALLOGRAPHY (1.69 ANGSTROMS) IN COMPLEX WITH FE(3+)</scope>
</reference>
<accession>A0A1D8PEJ2</accession>
<keyword evidence="4" id="KW-0479">Metal-binding</keyword>
<evidence type="ECO:0008006" key="5">
    <source>
        <dbReference type="Google" id="ProtNLM"/>
    </source>
</evidence>
<dbReference type="GeneID" id="3634901"/>
<evidence type="ECO:0000313" key="3">
    <source>
        <dbReference type="Proteomes" id="UP000000559"/>
    </source>
</evidence>
<dbReference type="OrthoDB" id="8249012at2759"/>
<dbReference type="InterPro" id="IPR027443">
    <property type="entry name" value="IPNS-like_sf"/>
</dbReference>
<dbReference type="Pfam" id="PF07350">
    <property type="entry name" value="Gig2-like"/>
    <property type="match status" value="1"/>
</dbReference>
<evidence type="ECO:0000313" key="1">
    <source>
        <dbReference type="CGD" id="CAL0000201655"/>
    </source>
</evidence>
<dbReference type="RefSeq" id="XP_723469.2">
    <property type="nucleotide sequence ID" value="XM_718376.2"/>
</dbReference>
<dbReference type="AlphaFoldDB" id="A0A1D8PEJ2"/>
<evidence type="ECO:0000313" key="2">
    <source>
        <dbReference type="EMBL" id="AOW26558.1"/>
    </source>
</evidence>
<dbReference type="GO" id="GO:0046872">
    <property type="term" value="F:metal ion binding"/>
    <property type="evidence" value="ECO:0007669"/>
    <property type="project" value="UniProtKB-KW"/>
</dbReference>
<dbReference type="Proteomes" id="UP000000559">
    <property type="component" value="Chromosome 1"/>
</dbReference>
<dbReference type="VEuPathDB" id="FungiDB:C1_09240C_A"/>